<dbReference type="AlphaFoldDB" id="A0AAN8UR55"/>
<name>A0AAN8UR55_9MAGN</name>
<keyword evidence="1" id="KW-0472">Membrane</keyword>
<evidence type="ECO:0000256" key="1">
    <source>
        <dbReference type="SAM" id="Phobius"/>
    </source>
</evidence>
<keyword evidence="1" id="KW-0812">Transmembrane</keyword>
<comment type="caution">
    <text evidence="2">The sequence shown here is derived from an EMBL/GenBank/DDBJ whole genome shotgun (WGS) entry which is preliminary data.</text>
</comment>
<reference evidence="2 3" key="1">
    <citation type="submission" date="2023-12" db="EMBL/GenBank/DDBJ databases">
        <title>A high-quality genome assembly for Dillenia turbinata (Dilleniales).</title>
        <authorList>
            <person name="Chanderbali A."/>
        </authorList>
    </citation>
    <scope>NUCLEOTIDE SEQUENCE [LARGE SCALE GENOMIC DNA]</scope>
    <source>
        <strain evidence="2">LSX21</strain>
        <tissue evidence="2">Leaf</tissue>
    </source>
</reference>
<accession>A0AAN8UR55</accession>
<protein>
    <submittedName>
        <fullName evidence="2">Uncharacterized protein</fullName>
    </submittedName>
</protein>
<keyword evidence="3" id="KW-1185">Reference proteome</keyword>
<gene>
    <name evidence="2" type="ORF">RJ641_014118</name>
</gene>
<organism evidence="2 3">
    <name type="scientific">Dillenia turbinata</name>
    <dbReference type="NCBI Taxonomy" id="194707"/>
    <lineage>
        <taxon>Eukaryota</taxon>
        <taxon>Viridiplantae</taxon>
        <taxon>Streptophyta</taxon>
        <taxon>Embryophyta</taxon>
        <taxon>Tracheophyta</taxon>
        <taxon>Spermatophyta</taxon>
        <taxon>Magnoliopsida</taxon>
        <taxon>eudicotyledons</taxon>
        <taxon>Gunneridae</taxon>
        <taxon>Pentapetalae</taxon>
        <taxon>Dilleniales</taxon>
        <taxon>Dilleniaceae</taxon>
        <taxon>Dillenia</taxon>
    </lineage>
</organism>
<keyword evidence="1" id="KW-1133">Transmembrane helix</keyword>
<feature type="transmembrane region" description="Helical" evidence="1">
    <location>
        <begin position="162"/>
        <end position="179"/>
    </location>
</feature>
<evidence type="ECO:0000313" key="2">
    <source>
        <dbReference type="EMBL" id="KAK6920440.1"/>
    </source>
</evidence>
<dbReference type="EMBL" id="JBAMMX010000020">
    <property type="protein sequence ID" value="KAK6920440.1"/>
    <property type="molecule type" value="Genomic_DNA"/>
</dbReference>
<proteinExistence type="predicted"/>
<evidence type="ECO:0000313" key="3">
    <source>
        <dbReference type="Proteomes" id="UP001370490"/>
    </source>
</evidence>
<dbReference type="Proteomes" id="UP001370490">
    <property type="component" value="Unassembled WGS sequence"/>
</dbReference>
<sequence>MGHGLFGYTCSTTVKKGSLKGQDVAIKVLAKSKIEFSILGILTLQDYIITMKMMKQEGIRIRASPPAAASTTTGGNTGSKKLKLFVLPRCRTKKIPIEINRTKGSISLLTELGYYTGVDRCAGQVIVVRGDGRAQGCVENTRGRWGSHFSVSINLSLFRRDTLLFAVPLAALLTFYNFLRLTLLDLLLYLPLLSHCRGIVFLK</sequence>